<evidence type="ECO:0000256" key="1">
    <source>
        <dbReference type="ARBA" id="ARBA00022491"/>
    </source>
</evidence>
<dbReference type="PRINTS" id="PR00455">
    <property type="entry name" value="HTHTETR"/>
</dbReference>
<dbReference type="Pfam" id="PF02909">
    <property type="entry name" value="TetR_C_1"/>
    <property type="match status" value="1"/>
</dbReference>
<evidence type="ECO:0000256" key="4">
    <source>
        <dbReference type="ARBA" id="ARBA00023163"/>
    </source>
</evidence>
<keyword evidence="2" id="KW-0805">Transcription regulation</keyword>
<dbReference type="SUPFAM" id="SSF48498">
    <property type="entry name" value="Tetracyclin repressor-like, C-terminal domain"/>
    <property type="match status" value="1"/>
</dbReference>
<dbReference type="GO" id="GO:0046677">
    <property type="term" value="P:response to antibiotic"/>
    <property type="evidence" value="ECO:0007669"/>
    <property type="project" value="InterPro"/>
</dbReference>
<proteinExistence type="predicted"/>
<dbReference type="PROSITE" id="PS50977">
    <property type="entry name" value="HTH_TETR_2"/>
    <property type="match status" value="1"/>
</dbReference>
<reference evidence="7 8" key="1">
    <citation type="submission" date="2020-08" db="EMBL/GenBank/DDBJ databases">
        <title>Genome sequence of Nocardioides mesophilus KACC 16243T.</title>
        <authorList>
            <person name="Hyun D.-W."/>
            <person name="Bae J.-W."/>
        </authorList>
    </citation>
    <scope>NUCLEOTIDE SEQUENCE [LARGE SCALE GENOMIC DNA]</scope>
    <source>
        <strain evidence="7 8">KACC 16243</strain>
    </source>
</reference>
<dbReference type="AlphaFoldDB" id="A0A7G9RB12"/>
<dbReference type="KEGG" id="nmes:H9L09_20545"/>
<dbReference type="InterPro" id="IPR036271">
    <property type="entry name" value="Tet_transcr_reg_TetR-rel_C_sf"/>
</dbReference>
<dbReference type="InterPro" id="IPR001647">
    <property type="entry name" value="HTH_TetR"/>
</dbReference>
<dbReference type="PRINTS" id="PR00400">
    <property type="entry name" value="TETREPRESSOR"/>
</dbReference>
<feature type="domain" description="HTH tetR-type" evidence="6">
    <location>
        <begin position="8"/>
        <end position="68"/>
    </location>
</feature>
<dbReference type="Proteomes" id="UP000515947">
    <property type="component" value="Chromosome"/>
</dbReference>
<evidence type="ECO:0000313" key="7">
    <source>
        <dbReference type="EMBL" id="QNN52787.1"/>
    </source>
</evidence>
<evidence type="ECO:0000256" key="3">
    <source>
        <dbReference type="ARBA" id="ARBA00023125"/>
    </source>
</evidence>
<dbReference type="InterPro" id="IPR003012">
    <property type="entry name" value="Tet_transcr_reg_TetR"/>
</dbReference>
<sequence>MGRPRTPLLNRELIRDTALRLIDADGLAALSMRRLAQELGVQAASLYSHYPTKDDVLDAVANLLTADVDTSGFAGGDWRAGLLIWGRAYHAALSAHPNAVPVVASGTGRRERFLAMADAVHGGLVGAGWPPRYATMIAGSVKYLVIGATSTPFGSGFADDVQVYLDRYPNLTQAHRLAEQAERIDTDSFELGLEALVRGLEDVYAAVGRQR</sequence>
<dbReference type="GO" id="GO:0003700">
    <property type="term" value="F:DNA-binding transcription factor activity"/>
    <property type="evidence" value="ECO:0007669"/>
    <property type="project" value="TreeGrafter"/>
</dbReference>
<dbReference type="SUPFAM" id="SSF46689">
    <property type="entry name" value="Homeodomain-like"/>
    <property type="match status" value="1"/>
</dbReference>
<evidence type="ECO:0000313" key="8">
    <source>
        <dbReference type="Proteomes" id="UP000515947"/>
    </source>
</evidence>
<accession>A0A7G9RB12</accession>
<dbReference type="RefSeq" id="WP_187578629.1">
    <property type="nucleotide sequence ID" value="NZ_CP060713.1"/>
</dbReference>
<keyword evidence="3 5" id="KW-0238">DNA-binding</keyword>
<keyword evidence="1" id="KW-0678">Repressor</keyword>
<dbReference type="Pfam" id="PF00440">
    <property type="entry name" value="TetR_N"/>
    <property type="match status" value="1"/>
</dbReference>
<feature type="DNA-binding region" description="H-T-H motif" evidence="5">
    <location>
        <begin position="31"/>
        <end position="50"/>
    </location>
</feature>
<evidence type="ECO:0000259" key="6">
    <source>
        <dbReference type="PROSITE" id="PS50977"/>
    </source>
</evidence>
<evidence type="ECO:0000256" key="2">
    <source>
        <dbReference type="ARBA" id="ARBA00023015"/>
    </source>
</evidence>
<dbReference type="GO" id="GO:0045892">
    <property type="term" value="P:negative regulation of DNA-templated transcription"/>
    <property type="evidence" value="ECO:0007669"/>
    <property type="project" value="InterPro"/>
</dbReference>
<dbReference type="EMBL" id="CP060713">
    <property type="protein sequence ID" value="QNN52787.1"/>
    <property type="molecule type" value="Genomic_DNA"/>
</dbReference>
<dbReference type="PANTHER" id="PTHR30055">
    <property type="entry name" value="HTH-TYPE TRANSCRIPTIONAL REGULATOR RUTR"/>
    <property type="match status" value="1"/>
</dbReference>
<name>A0A7G9RB12_9ACTN</name>
<dbReference type="PANTHER" id="PTHR30055:SF151">
    <property type="entry name" value="TRANSCRIPTIONAL REGULATORY PROTEIN"/>
    <property type="match status" value="1"/>
</dbReference>
<dbReference type="Gene3D" id="1.10.357.10">
    <property type="entry name" value="Tetracycline Repressor, domain 2"/>
    <property type="match status" value="1"/>
</dbReference>
<evidence type="ECO:0000256" key="5">
    <source>
        <dbReference type="PROSITE-ProRule" id="PRU00335"/>
    </source>
</evidence>
<gene>
    <name evidence="7" type="ORF">H9L09_20545</name>
</gene>
<dbReference type="InterPro" id="IPR050109">
    <property type="entry name" value="HTH-type_TetR-like_transc_reg"/>
</dbReference>
<keyword evidence="8" id="KW-1185">Reference proteome</keyword>
<dbReference type="GO" id="GO:0000976">
    <property type="term" value="F:transcription cis-regulatory region binding"/>
    <property type="evidence" value="ECO:0007669"/>
    <property type="project" value="TreeGrafter"/>
</dbReference>
<protein>
    <submittedName>
        <fullName evidence="7">TetR/AcrR family transcriptional regulator</fullName>
    </submittedName>
</protein>
<keyword evidence="4" id="KW-0804">Transcription</keyword>
<organism evidence="7 8">
    <name type="scientific">Nocardioides mesophilus</name>
    <dbReference type="NCBI Taxonomy" id="433659"/>
    <lineage>
        <taxon>Bacteria</taxon>
        <taxon>Bacillati</taxon>
        <taxon>Actinomycetota</taxon>
        <taxon>Actinomycetes</taxon>
        <taxon>Propionibacteriales</taxon>
        <taxon>Nocardioidaceae</taxon>
        <taxon>Nocardioides</taxon>
    </lineage>
</organism>
<dbReference type="InterPro" id="IPR009057">
    <property type="entry name" value="Homeodomain-like_sf"/>
</dbReference>
<dbReference type="InterPro" id="IPR004111">
    <property type="entry name" value="Repressor_TetR_C"/>
</dbReference>